<accession>A0ABP0YP40</accession>
<evidence type="ECO:0000256" key="10">
    <source>
        <dbReference type="ARBA" id="ARBA00022989"/>
    </source>
</evidence>
<keyword evidence="2" id="KW-0723">Serine/threonine-protein kinase</keyword>
<feature type="domain" description="Gnk2-homologous" evidence="14">
    <location>
        <begin position="26"/>
        <end position="130"/>
    </location>
</feature>
<evidence type="ECO:0000256" key="5">
    <source>
        <dbReference type="ARBA" id="ARBA00022729"/>
    </source>
</evidence>
<dbReference type="Pfam" id="PF07714">
    <property type="entry name" value="PK_Tyr_Ser-Thr"/>
    <property type="match status" value="1"/>
</dbReference>
<gene>
    <name evidence="15" type="ORF">CITCOLO1_LOCUS13004</name>
</gene>
<feature type="chain" id="PRO_5045706173" description="Gnk2-homologous domain-containing protein" evidence="13">
    <location>
        <begin position="24"/>
        <end position="342"/>
    </location>
</feature>
<dbReference type="CDD" id="cd23509">
    <property type="entry name" value="Gnk2-like"/>
    <property type="match status" value="1"/>
</dbReference>
<dbReference type="PROSITE" id="PS51473">
    <property type="entry name" value="GNK2"/>
    <property type="match status" value="1"/>
</dbReference>
<evidence type="ECO:0000256" key="13">
    <source>
        <dbReference type="SAM" id="SignalP"/>
    </source>
</evidence>
<dbReference type="InterPro" id="IPR001245">
    <property type="entry name" value="Ser-Thr/Tyr_kinase_cat_dom"/>
</dbReference>
<evidence type="ECO:0000256" key="2">
    <source>
        <dbReference type="ARBA" id="ARBA00022527"/>
    </source>
</evidence>
<dbReference type="Proteomes" id="UP001642487">
    <property type="component" value="Chromosome 4"/>
</dbReference>
<dbReference type="EMBL" id="OZ021738">
    <property type="protein sequence ID" value="CAK9320948.1"/>
    <property type="molecule type" value="Genomic_DNA"/>
</dbReference>
<evidence type="ECO:0000256" key="8">
    <source>
        <dbReference type="ARBA" id="ARBA00022777"/>
    </source>
</evidence>
<evidence type="ECO:0000256" key="11">
    <source>
        <dbReference type="ARBA" id="ARBA00023136"/>
    </source>
</evidence>
<protein>
    <recommendedName>
        <fullName evidence="14">Gnk2-homologous domain-containing protein</fullName>
    </recommendedName>
</protein>
<keyword evidence="16" id="KW-1185">Reference proteome</keyword>
<dbReference type="Gene3D" id="3.30.200.20">
    <property type="entry name" value="Phosphorylase Kinase, domain 1"/>
    <property type="match status" value="1"/>
</dbReference>
<keyword evidence="7" id="KW-0547">Nucleotide-binding</keyword>
<keyword evidence="6" id="KW-0677">Repeat</keyword>
<comment type="subcellular location">
    <subcellularLocation>
        <location evidence="1">Membrane</location>
        <topology evidence="1">Single-pass membrane protein</topology>
    </subcellularLocation>
</comment>
<evidence type="ECO:0000256" key="4">
    <source>
        <dbReference type="ARBA" id="ARBA00022692"/>
    </source>
</evidence>
<keyword evidence="8" id="KW-0418">Kinase</keyword>
<keyword evidence="5 13" id="KW-0732">Signal</keyword>
<keyword evidence="11" id="KW-0472">Membrane</keyword>
<evidence type="ECO:0000313" key="16">
    <source>
        <dbReference type="Proteomes" id="UP001642487"/>
    </source>
</evidence>
<feature type="signal peptide" evidence="13">
    <location>
        <begin position="1"/>
        <end position="23"/>
    </location>
</feature>
<reference evidence="15 16" key="1">
    <citation type="submission" date="2024-03" db="EMBL/GenBank/DDBJ databases">
        <authorList>
            <person name="Gkanogiannis A."/>
            <person name="Becerra Lopez-Lavalle L."/>
        </authorList>
    </citation>
    <scope>NUCLEOTIDE SEQUENCE [LARGE SCALE GENOMIC DNA]</scope>
</reference>
<organism evidence="15 16">
    <name type="scientific">Citrullus colocynthis</name>
    <name type="common">colocynth</name>
    <dbReference type="NCBI Taxonomy" id="252529"/>
    <lineage>
        <taxon>Eukaryota</taxon>
        <taxon>Viridiplantae</taxon>
        <taxon>Streptophyta</taxon>
        <taxon>Embryophyta</taxon>
        <taxon>Tracheophyta</taxon>
        <taxon>Spermatophyta</taxon>
        <taxon>Magnoliopsida</taxon>
        <taxon>eudicotyledons</taxon>
        <taxon>Gunneridae</taxon>
        <taxon>Pentapetalae</taxon>
        <taxon>rosids</taxon>
        <taxon>fabids</taxon>
        <taxon>Cucurbitales</taxon>
        <taxon>Cucurbitaceae</taxon>
        <taxon>Benincaseae</taxon>
        <taxon>Citrullus</taxon>
    </lineage>
</organism>
<evidence type="ECO:0000313" key="15">
    <source>
        <dbReference type="EMBL" id="CAK9320948.1"/>
    </source>
</evidence>
<evidence type="ECO:0000256" key="1">
    <source>
        <dbReference type="ARBA" id="ARBA00004167"/>
    </source>
</evidence>
<evidence type="ECO:0000259" key="14">
    <source>
        <dbReference type="PROSITE" id="PS51473"/>
    </source>
</evidence>
<keyword evidence="3" id="KW-0808">Transferase</keyword>
<dbReference type="SUPFAM" id="SSF56112">
    <property type="entry name" value="Protein kinase-like (PK-like)"/>
    <property type="match status" value="2"/>
</dbReference>
<proteinExistence type="predicted"/>
<keyword evidence="12" id="KW-0675">Receptor</keyword>
<dbReference type="InterPro" id="IPR038408">
    <property type="entry name" value="GNK2_sf"/>
</dbReference>
<dbReference type="Gene3D" id="1.10.510.10">
    <property type="entry name" value="Transferase(Phosphotransferase) domain 1"/>
    <property type="match status" value="1"/>
</dbReference>
<evidence type="ECO:0000256" key="3">
    <source>
        <dbReference type="ARBA" id="ARBA00022679"/>
    </source>
</evidence>
<evidence type="ECO:0000256" key="9">
    <source>
        <dbReference type="ARBA" id="ARBA00022840"/>
    </source>
</evidence>
<dbReference type="PANTHER" id="PTHR27002:SF1073">
    <property type="entry name" value="CYSTEINE-RICH RECEPTOR-LIKE PROTEIN KINASE 29"/>
    <property type="match status" value="1"/>
</dbReference>
<keyword evidence="9" id="KW-0067">ATP-binding</keyword>
<dbReference type="InterPro" id="IPR011009">
    <property type="entry name" value="Kinase-like_dom_sf"/>
</dbReference>
<dbReference type="Pfam" id="PF01657">
    <property type="entry name" value="Stress-antifung"/>
    <property type="match status" value="1"/>
</dbReference>
<sequence length="342" mass="37979">MGTPGKLLFFCSILIFMVSTTISQIEVKTHSCSNTGNYTTNSIYNQNLPTLLSSITSNTQIDYVFYNFSAGQQPDKFNAIALCLADLTLEKCRSCLQNSTRRILEDCPNQKEAKESTKDRIALGDSAEEINNVETIQFDFETIKIATDDFASENKLGQGGFGAVYKVSTKERNAINNSGYMTPEYAMHGQFSAKSDVFSFGILVLEIVGGWKNNCFRKGEKVEDLSSFAWKNWRAGTTSHVIDPTLNVGSQIEMMRCIHIGLLCVQENPTKRPTMASVVLMLSSFSLTLPIPSEPTFFIHSKIDETRTLSNPSCWLEANDYGSTSLQPSTKEITSTGELHPR</sequence>
<dbReference type="InterPro" id="IPR002902">
    <property type="entry name" value="GNK2"/>
</dbReference>
<evidence type="ECO:0000256" key="6">
    <source>
        <dbReference type="ARBA" id="ARBA00022737"/>
    </source>
</evidence>
<keyword evidence="10" id="KW-1133">Transmembrane helix</keyword>
<keyword evidence="4" id="KW-0812">Transmembrane</keyword>
<dbReference type="Gene3D" id="3.30.430.20">
    <property type="entry name" value="Gnk2 domain, C-X8-C-X2-C motif"/>
    <property type="match status" value="1"/>
</dbReference>
<evidence type="ECO:0000256" key="7">
    <source>
        <dbReference type="ARBA" id="ARBA00022741"/>
    </source>
</evidence>
<dbReference type="PANTHER" id="PTHR27002">
    <property type="entry name" value="RECEPTOR-LIKE SERINE/THREONINE-PROTEIN KINASE SD1-8"/>
    <property type="match status" value="1"/>
</dbReference>
<name>A0ABP0YP40_9ROSI</name>
<evidence type="ECO:0000256" key="12">
    <source>
        <dbReference type="ARBA" id="ARBA00023170"/>
    </source>
</evidence>